<dbReference type="EMBL" id="ML220129">
    <property type="protein sequence ID" value="TGZ79713.1"/>
    <property type="molecule type" value="Genomic_DNA"/>
</dbReference>
<name>A0A4S2MTB0_9PEZI</name>
<dbReference type="Proteomes" id="UP000298138">
    <property type="component" value="Unassembled WGS sequence"/>
</dbReference>
<feature type="region of interest" description="Disordered" evidence="1">
    <location>
        <begin position="134"/>
        <end position="154"/>
    </location>
</feature>
<dbReference type="InParanoid" id="A0A4S2MTB0"/>
<sequence>MSPLKKAERSRIARRRPPIMHAVSGFPVLHFPGRPQRESVTQTVLRLRKRSVESVERSFAYEDETYVWATGEDMWDNLLEQEAGFLDPDVKEDRRLRPVEDMSVFDVKEIPRAEERAKLEEVLEDENYESKTKMVRKTKRSLDRENQDSGDLQHENDTWHTWYKKGLKYISDEYHEMKKRQYEKTLELQARIDQETELWRKVKLQTLRARRRRERKRKVLIRAMKQGKATEKDTMRWIKQLYRNSWPNKKHPETF</sequence>
<evidence type="ECO:0000256" key="1">
    <source>
        <dbReference type="SAM" id="MobiDB-lite"/>
    </source>
</evidence>
<proteinExistence type="predicted"/>
<organism evidence="2 3">
    <name type="scientific">Ascodesmis nigricans</name>
    <dbReference type="NCBI Taxonomy" id="341454"/>
    <lineage>
        <taxon>Eukaryota</taxon>
        <taxon>Fungi</taxon>
        <taxon>Dikarya</taxon>
        <taxon>Ascomycota</taxon>
        <taxon>Pezizomycotina</taxon>
        <taxon>Pezizomycetes</taxon>
        <taxon>Pezizales</taxon>
        <taxon>Ascodesmidaceae</taxon>
        <taxon>Ascodesmis</taxon>
    </lineage>
</organism>
<gene>
    <name evidence="2" type="ORF">EX30DRAFT_73877</name>
</gene>
<keyword evidence="3" id="KW-1185">Reference proteome</keyword>
<dbReference type="AlphaFoldDB" id="A0A4S2MTB0"/>
<accession>A0A4S2MTB0</accession>
<reference evidence="2 3" key="1">
    <citation type="submission" date="2019-04" db="EMBL/GenBank/DDBJ databases">
        <title>Comparative genomics and transcriptomics to analyze fruiting body development in filamentous ascomycetes.</title>
        <authorList>
            <consortium name="DOE Joint Genome Institute"/>
            <person name="Lutkenhaus R."/>
            <person name="Traeger S."/>
            <person name="Breuer J."/>
            <person name="Kuo A."/>
            <person name="Lipzen A."/>
            <person name="Pangilinan J."/>
            <person name="Dilworth D."/>
            <person name="Sandor L."/>
            <person name="Poggeler S."/>
            <person name="Barry K."/>
            <person name="Grigoriev I.V."/>
            <person name="Nowrousian M."/>
        </authorList>
    </citation>
    <scope>NUCLEOTIDE SEQUENCE [LARGE SCALE GENOMIC DNA]</scope>
    <source>
        <strain evidence="2 3">CBS 389.68</strain>
    </source>
</reference>
<protein>
    <submittedName>
        <fullName evidence="2">Uncharacterized protein</fullName>
    </submittedName>
</protein>
<feature type="compositionally biased region" description="Basic and acidic residues" evidence="1">
    <location>
        <begin position="140"/>
        <end position="154"/>
    </location>
</feature>
<evidence type="ECO:0000313" key="3">
    <source>
        <dbReference type="Proteomes" id="UP000298138"/>
    </source>
</evidence>
<evidence type="ECO:0000313" key="2">
    <source>
        <dbReference type="EMBL" id="TGZ79713.1"/>
    </source>
</evidence>